<accession>A0A1S9RK33</accession>
<dbReference type="InterPro" id="IPR019410">
    <property type="entry name" value="Methyltransf_16"/>
</dbReference>
<comment type="caution">
    <text evidence="2">The sequence shown here is derived from an EMBL/GenBank/DDBJ whole genome shotgun (WGS) entry which is preliminary data.</text>
</comment>
<dbReference type="AlphaFoldDB" id="A0A1S9RK33"/>
<dbReference type="PANTHER" id="PTHR14614:SF109">
    <property type="entry name" value="RIBOSOMAL LYSINE N-METHYLTRANSFERASE 5"/>
    <property type="match status" value="1"/>
</dbReference>
<proteinExistence type="predicted"/>
<dbReference type="GO" id="GO:0008757">
    <property type="term" value="F:S-adenosylmethionine-dependent methyltransferase activity"/>
    <property type="evidence" value="ECO:0007669"/>
    <property type="project" value="UniProtKB-ARBA"/>
</dbReference>
<gene>
    <name evidence="2" type="ORF">PEBR_26352</name>
</gene>
<dbReference type="GO" id="GO:0032991">
    <property type="term" value="C:protein-containing complex"/>
    <property type="evidence" value="ECO:0007669"/>
    <property type="project" value="TreeGrafter"/>
</dbReference>
<feature type="compositionally biased region" description="Low complexity" evidence="1">
    <location>
        <begin position="262"/>
        <end position="286"/>
    </location>
</feature>
<sequence>MHPPIADFLASTDSEEVTDAEEEAFLLFSQEIPTTNLGFVDSRASSLDVTIRGNEYIIHQSPTILSSSRAGGTTGAGMYNTMPSVFVLFLYVNPFPSLAIRGILLTHCPKTQTLVLDPCATATRKFLMHGLDKKNPRSLVLSSVPRDHGGWAEASELLGPLSFESAFLGLPVNPAEDRLFLWKITPHFADWISSPTNPLWTHSLLSSDSVVAELGCGISALVALALAPSVQHYLATDQEYVRRVFRTNLDANASVTPAASASGKQKGSKTRGSSSRSTSKSKQSAQAATSNITFTTLDWELDQPGLLKGCIGSESGGQTGSDQGKEEDRGFDLLLSCDCIYNEALVAPFVRTCAEICRLRPAYESSVEQTSPSRLQPTICIVAQQQRAPEVFETWLRETLREFRVWRLSDKVLGDGLKGGSGYLVHLLLAREKS</sequence>
<name>A0A1S9RK33_PENBI</name>
<dbReference type="PANTHER" id="PTHR14614">
    <property type="entry name" value="HEPATOCELLULAR CARCINOMA-ASSOCIATED ANTIGEN"/>
    <property type="match status" value="1"/>
</dbReference>
<dbReference type="Gene3D" id="3.40.50.150">
    <property type="entry name" value="Vaccinia Virus protein VP39"/>
    <property type="match status" value="1"/>
</dbReference>
<reference evidence="3" key="1">
    <citation type="submission" date="2015-09" db="EMBL/GenBank/DDBJ databases">
        <authorList>
            <person name="Fill T.P."/>
            <person name="Baretta J.F."/>
            <person name="de Almeida L.G."/>
            <person name="Rocha M."/>
            <person name="de Souza D.H."/>
            <person name="Malavazi I."/>
            <person name="Cerdeira L.T."/>
            <person name="Hong H."/>
            <person name="Samborskyy M."/>
            <person name="de Vasconcelos A.T."/>
            <person name="Leadlay P."/>
            <person name="Rodrigues-Filho E."/>
        </authorList>
    </citation>
    <scope>NUCLEOTIDE SEQUENCE [LARGE SCALE GENOMIC DNA]</scope>
    <source>
        <strain evidence="3">LaBioMMi 136</strain>
    </source>
</reference>
<protein>
    <recommendedName>
        <fullName evidence="4">Diaminohydroxyphosphoribosylamino-pyrimidine deaminase</fullName>
    </recommendedName>
</protein>
<evidence type="ECO:0000256" key="1">
    <source>
        <dbReference type="SAM" id="MobiDB-lite"/>
    </source>
</evidence>
<evidence type="ECO:0000313" key="2">
    <source>
        <dbReference type="EMBL" id="OOQ85398.1"/>
    </source>
</evidence>
<dbReference type="InterPro" id="IPR029063">
    <property type="entry name" value="SAM-dependent_MTases_sf"/>
</dbReference>
<evidence type="ECO:0008006" key="4">
    <source>
        <dbReference type="Google" id="ProtNLM"/>
    </source>
</evidence>
<feature type="region of interest" description="Disordered" evidence="1">
    <location>
        <begin position="256"/>
        <end position="286"/>
    </location>
</feature>
<dbReference type="Proteomes" id="UP000190744">
    <property type="component" value="Unassembled WGS sequence"/>
</dbReference>
<organism evidence="2 3">
    <name type="scientific">Penicillium brasilianum</name>
    <dbReference type="NCBI Taxonomy" id="104259"/>
    <lineage>
        <taxon>Eukaryota</taxon>
        <taxon>Fungi</taxon>
        <taxon>Dikarya</taxon>
        <taxon>Ascomycota</taxon>
        <taxon>Pezizomycotina</taxon>
        <taxon>Eurotiomycetes</taxon>
        <taxon>Eurotiomycetidae</taxon>
        <taxon>Eurotiales</taxon>
        <taxon>Aspergillaceae</taxon>
        <taxon>Penicillium</taxon>
    </lineage>
</organism>
<evidence type="ECO:0000313" key="3">
    <source>
        <dbReference type="Proteomes" id="UP000190744"/>
    </source>
</evidence>
<dbReference type="GO" id="GO:0005829">
    <property type="term" value="C:cytosol"/>
    <property type="evidence" value="ECO:0007669"/>
    <property type="project" value="TreeGrafter"/>
</dbReference>
<dbReference type="EMBL" id="LJBN01000168">
    <property type="protein sequence ID" value="OOQ85398.1"/>
    <property type="molecule type" value="Genomic_DNA"/>
</dbReference>